<dbReference type="PANTHER" id="PTHR13077">
    <property type="entry name" value="SELENOPROTEIN F"/>
    <property type="match status" value="1"/>
</dbReference>
<feature type="chain" id="PRO_5046458562" description="Selenoprotein F" evidence="1">
    <location>
        <begin position="29"/>
        <end position="106"/>
    </location>
</feature>
<dbReference type="PANTHER" id="PTHR13077:SF6">
    <property type="entry name" value="SELENOPROTEIN F"/>
    <property type="match status" value="1"/>
</dbReference>
<dbReference type="EMBL" id="OY882859">
    <property type="protein sequence ID" value="CAK6441308.1"/>
    <property type="molecule type" value="Genomic_DNA"/>
</dbReference>
<evidence type="ECO:0000256" key="1">
    <source>
        <dbReference type="SAM" id="SignalP"/>
    </source>
</evidence>
<dbReference type="Proteomes" id="UP001314169">
    <property type="component" value="Chromosome 2"/>
</dbReference>
<proteinExistence type="predicted"/>
<evidence type="ECO:0000313" key="2">
    <source>
        <dbReference type="EMBL" id="CAK6441308.1"/>
    </source>
</evidence>
<evidence type="ECO:0008006" key="4">
    <source>
        <dbReference type="Google" id="ProtNLM"/>
    </source>
</evidence>
<name>A0ABN9ZUJ6_PIPNA</name>
<feature type="signal peptide" evidence="1">
    <location>
        <begin position="1"/>
        <end position="28"/>
    </location>
</feature>
<keyword evidence="3" id="KW-1185">Reference proteome</keyword>
<protein>
    <recommendedName>
        <fullName evidence="4">Selenoprotein F</fullName>
    </recommendedName>
</protein>
<keyword evidence="1" id="KW-0732">Signal</keyword>
<evidence type="ECO:0000313" key="3">
    <source>
        <dbReference type="Proteomes" id="UP001314169"/>
    </source>
</evidence>
<organism evidence="2 3">
    <name type="scientific">Pipistrellus nathusii</name>
    <name type="common">Nathusius' pipistrelle</name>
    <dbReference type="NCBI Taxonomy" id="59473"/>
    <lineage>
        <taxon>Eukaryota</taxon>
        <taxon>Metazoa</taxon>
        <taxon>Chordata</taxon>
        <taxon>Craniata</taxon>
        <taxon>Vertebrata</taxon>
        <taxon>Euteleostomi</taxon>
        <taxon>Mammalia</taxon>
        <taxon>Eutheria</taxon>
        <taxon>Laurasiatheria</taxon>
        <taxon>Chiroptera</taxon>
        <taxon>Yangochiroptera</taxon>
        <taxon>Vespertilionidae</taxon>
        <taxon>Pipistrellus</taxon>
    </lineage>
</organism>
<gene>
    <name evidence="2" type="ORF">MPIPNATIZW_LOCUS9614</name>
</gene>
<dbReference type="InterPro" id="IPR039992">
    <property type="entry name" value="Sep15_SelM"/>
</dbReference>
<accession>A0ABN9ZUJ6</accession>
<reference evidence="2" key="1">
    <citation type="submission" date="2023-12" db="EMBL/GenBank/DDBJ databases">
        <authorList>
            <person name="Brown T."/>
        </authorList>
    </citation>
    <scope>NUCLEOTIDE SEQUENCE</scope>
</reference>
<sequence>MAARPSPWLGPAFGLRLLLAAVLQAVFAFGAEFSSEACRELGFSSNLLCSSCDLLGQFNLLQLDPDCRGCCQEEAQFETKKLLSEVINPNYSEDCKSSMFVVQTLY</sequence>